<feature type="region of interest" description="Disordered" evidence="2">
    <location>
        <begin position="690"/>
        <end position="727"/>
    </location>
</feature>
<feature type="coiled-coil region" evidence="1">
    <location>
        <begin position="1545"/>
        <end position="1575"/>
    </location>
</feature>
<feature type="compositionally biased region" description="Polar residues" evidence="2">
    <location>
        <begin position="262"/>
        <end position="272"/>
    </location>
</feature>
<organism evidence="3 4">
    <name type="scientific">Pseudovirgaria hyperparasitica</name>
    <dbReference type="NCBI Taxonomy" id="470096"/>
    <lineage>
        <taxon>Eukaryota</taxon>
        <taxon>Fungi</taxon>
        <taxon>Dikarya</taxon>
        <taxon>Ascomycota</taxon>
        <taxon>Pezizomycotina</taxon>
        <taxon>Dothideomycetes</taxon>
        <taxon>Dothideomycetes incertae sedis</taxon>
        <taxon>Acrospermales</taxon>
        <taxon>Acrospermaceae</taxon>
        <taxon>Pseudovirgaria</taxon>
    </lineage>
</organism>
<keyword evidence="4" id="KW-1185">Reference proteome</keyword>
<accession>A0A6A6WIU7</accession>
<dbReference type="GO" id="GO:0035361">
    <property type="term" value="C:Cul8-RING ubiquitin ligase complex"/>
    <property type="evidence" value="ECO:0007669"/>
    <property type="project" value="TreeGrafter"/>
</dbReference>
<dbReference type="RefSeq" id="XP_033604535.1">
    <property type="nucleotide sequence ID" value="XM_033747946.1"/>
</dbReference>
<dbReference type="PANTHER" id="PTHR28122:SF1">
    <property type="entry name" value="E3 UBIQUITIN-PROTEIN LIGASE SUBSTRATE RECEPTOR MMS22"/>
    <property type="match status" value="1"/>
</dbReference>
<dbReference type="GO" id="GO:0031297">
    <property type="term" value="P:replication fork processing"/>
    <property type="evidence" value="ECO:0007669"/>
    <property type="project" value="InterPro"/>
</dbReference>
<reference evidence="3" key="1">
    <citation type="journal article" date="2020" name="Stud. Mycol.">
        <title>101 Dothideomycetes genomes: a test case for predicting lifestyles and emergence of pathogens.</title>
        <authorList>
            <person name="Haridas S."/>
            <person name="Albert R."/>
            <person name="Binder M."/>
            <person name="Bloem J."/>
            <person name="Labutti K."/>
            <person name="Salamov A."/>
            <person name="Andreopoulos B."/>
            <person name="Baker S."/>
            <person name="Barry K."/>
            <person name="Bills G."/>
            <person name="Bluhm B."/>
            <person name="Cannon C."/>
            <person name="Castanera R."/>
            <person name="Culley D."/>
            <person name="Daum C."/>
            <person name="Ezra D."/>
            <person name="Gonzalez J."/>
            <person name="Henrissat B."/>
            <person name="Kuo A."/>
            <person name="Liang C."/>
            <person name="Lipzen A."/>
            <person name="Lutzoni F."/>
            <person name="Magnuson J."/>
            <person name="Mondo S."/>
            <person name="Nolan M."/>
            <person name="Ohm R."/>
            <person name="Pangilinan J."/>
            <person name="Park H.-J."/>
            <person name="Ramirez L."/>
            <person name="Alfaro M."/>
            <person name="Sun H."/>
            <person name="Tritt A."/>
            <person name="Yoshinaga Y."/>
            <person name="Zwiers L.-H."/>
            <person name="Turgeon B."/>
            <person name="Goodwin S."/>
            <person name="Spatafora J."/>
            <person name="Crous P."/>
            <person name="Grigoriev I."/>
        </authorList>
    </citation>
    <scope>NUCLEOTIDE SEQUENCE</scope>
    <source>
        <strain evidence="3">CBS 121739</strain>
    </source>
</reference>
<feature type="compositionally biased region" description="Basic residues" evidence="2">
    <location>
        <begin position="611"/>
        <end position="620"/>
    </location>
</feature>
<feature type="region of interest" description="Disordered" evidence="2">
    <location>
        <begin position="848"/>
        <end position="885"/>
    </location>
</feature>
<gene>
    <name evidence="3" type="ORF">EJ05DRAFT_507674</name>
</gene>
<dbReference type="InterPro" id="IPR019021">
    <property type="entry name" value="Mms22"/>
</dbReference>
<evidence type="ECO:0000313" key="4">
    <source>
        <dbReference type="Proteomes" id="UP000799437"/>
    </source>
</evidence>
<dbReference type="PANTHER" id="PTHR28122">
    <property type="entry name" value="E3 UBIQUITIN-PROTEIN LIGASE SUBSTRATE RECEPTOR MMS22"/>
    <property type="match status" value="1"/>
</dbReference>
<feature type="compositionally biased region" description="Basic and acidic residues" evidence="2">
    <location>
        <begin position="95"/>
        <end position="112"/>
    </location>
</feature>
<feature type="compositionally biased region" description="Low complexity" evidence="2">
    <location>
        <begin position="241"/>
        <end position="257"/>
    </location>
</feature>
<dbReference type="GeneID" id="54489000"/>
<name>A0A6A6WIU7_9PEZI</name>
<sequence>MLAWREKGYVPDSEDEDDSQEKARSPGLQGAAETEANDNGSRAASSAIAPRKKPFKTSTPTQAKTVDYDDDIDELSRDLPNLGAHLRQTLPVEQKNWEKKETTAIQRDHDPYESSDSLSSPPSNLSTPPLSPELPAVSVNRNGQTRRPQAHVVVSPRAPISARDDDVVMEIIDSNPPLQSRRNFRQRKAIQLHPYILEGERYRQELRARGVKPVHVGTHVHAHAATIRHDQYQNGDEQYQSSVSSSGHNGSGLNISSPAHPVQTSTPPTLGSSPAVPIPDRSDSDASLPDVQDLLRNATAGRIGKEITRTPNPKPRRGRPPKHRPVGSVTHRIGDVSTNRTANSPSLRRSEHRQLSSPSPPRKRAKKAHIDSNSRLPTPTASSSIRSRSRFIQTIPDDSDSDAITRSRRRRRNVPAPIQVYSQSSSADSGPDEEDTQVVEKVALHKYRRKIKGVLPASWLRLDRQAQQKQPELRRPSAQYRRAASESRGLDTEEPLMLDQDPTDHLRVPQYETNIENTTNVSSDEGRLEEEGLRQIHNTMGEADEYDVVDTIALPKARIRAPKATKRKRQLRLDDQGLRSITSGKRGIRFEDEKSRKPRNNGTADLSSRVPRSHRSKKARTYLPRRSILDAPLSPAEHSETVPQFIRLAQRQARRQDSQGRHSPSHKHVRLQTETDTADAFKTLTRWREGKIVRSKEKPRGPLRGPLQPRDANQDQHTLEVSVQKSRPETVISSNFNDSSRNGVQKNTASLRQSRLQPIYMQQTVSREQRPRIHHVSSSTKGLRRGRPPVSDPMYRSGQLEGIEDENNLPSSRTKLAAKTNIIQALKKRGPAMPLQLERYLMENVSTEADETRSTFDGDRQDHSKSTGSHAPRLRKRKPVRLDVQTREYRQPSDPLPITIPSEEPQGVYTKGLQGLDSYNLRFSTDFDVHPLETDTFFGPDTFVGSGEFKLSLTAGTRDFSTCSGSDLVVFGESKFCWNYWNDIAASELSKGFQSYLLQFESISEVSSEQAVDSLYGKLEVTLRSLVKYFARTMRFSDPVDRSSCIQKTIDALTGMLPIYSGNDPRETISRGKIASNTLLCALMGILSDMSQHSSVQHSLRLSAEALFSNSVKFLFSNILAGGLGQLRGYLSDNRLHLQREKGICDDRPFVEALIVALHLGAKPILSVTSLGNFLGEQLDTQLKDVQHVARFDSIWYDIFTILPYAEMEADGSMRTGRRFQEPLELWPGVKSLLSRLFQLYFASQASPAMNGYIRAVLTRCCNLVQLWGWCHGESVLGIIFDFLARNGLAPLPHEEYHGSPRFLDSLNQPTDLRVQPEDKAFHIFLKMLGSTLRKLGALYSRKKMPGIVYRFIPNHGRVYRKDMPVKQQDLDALQNHHDLLCVLYWASPPGCRPKLDLLRNLVDHQSSHREACRLNVRAWTILVRFQLSTTEDAESIVPFGTWCKELIEQTQDQYWLAKTEALSQVDAARGKGVRTITDDIVQSTITKNQRQILGTMSSIVAGMRTALMTSNDKHKSALLLRHACLTSIFKLFDPMLKRANAVILEALEVSREYLQRCAKEAENAADKANDESQDYGDFPDLDEMDISSDNANASTAPDEADFLTEPLWQLVSNCFGADKSPTDDSMLSASVDTWVAATRANVMVKQQPWSIYIDPYNPMSWHQLRDTEQRRIYTPYFLAQVLTTDMKAYEGNSIIFLSAWLVSLVEREALVRFQYKLTAALASDVLSEPLLENLPFERDRASQYMIGPIELRERRLMLISTVLGNMRQDLERMPHGPANHITGKRQDYGQLLKDLMGAMKRNYRELQQGNVVVTGSYVDFVHRVVESLQQFTSDIRPLDPFFTDSAAFPLPADDPNYVIGKLKGYALKTGEMGNCIQLATFLQTLTQRAAIDNQHSILAQQLLSAINHPFESGLPHKPTLRRLLMQALFPVYIPLALSTPCGWLLAQPILSVCTTLLDSLPYTFSVSDPRSRAAVSSILDSHLRTLCRTAHLVVSRPALLHQPSVLRILALLFDNVAAALPVLDYVSRRTTGHCCGGGGACGPLVTYLLSCASFVADSLGGVSDVPLPVLPDAVVDGGTAISTTMTMTTTTNTADMQQQPPLFGSIRAFCDVELRRALVDRWDRRDGGGGGGGGGGDEDDDGGVYTFVEAGVRRRTTGALNGLGGFEGVKGEVLGSVRGLRGVWGVVVRGGLGGGSGEEREEVVGLWERGSGSRRYLHVGEMGGEFVV</sequence>
<feature type="compositionally biased region" description="Basic residues" evidence="2">
    <location>
        <begin position="560"/>
        <end position="570"/>
    </location>
</feature>
<feature type="compositionally biased region" description="Basic and acidic residues" evidence="2">
    <location>
        <begin position="690"/>
        <end position="700"/>
    </location>
</feature>
<protein>
    <recommendedName>
        <fullName evidence="5">Mus7/MMS22 family-domain-containing protein</fullName>
    </recommendedName>
</protein>
<feature type="compositionally biased region" description="Polar residues" evidence="2">
    <location>
        <begin position="371"/>
        <end position="381"/>
    </location>
</feature>
<feature type="region of interest" description="Disordered" evidence="2">
    <location>
        <begin position="1"/>
        <end position="149"/>
    </location>
</feature>
<feature type="compositionally biased region" description="Basic residues" evidence="2">
    <location>
        <begin position="314"/>
        <end position="325"/>
    </location>
</feature>
<dbReference type="OrthoDB" id="2386201at2759"/>
<evidence type="ECO:0000313" key="3">
    <source>
        <dbReference type="EMBL" id="KAF2762084.1"/>
    </source>
</evidence>
<evidence type="ECO:0000256" key="1">
    <source>
        <dbReference type="SAM" id="Coils"/>
    </source>
</evidence>
<feature type="compositionally biased region" description="Low complexity" evidence="2">
    <location>
        <begin position="114"/>
        <end position="128"/>
    </location>
</feature>
<dbReference type="Proteomes" id="UP000799437">
    <property type="component" value="Unassembled WGS sequence"/>
</dbReference>
<evidence type="ECO:0008006" key="5">
    <source>
        <dbReference type="Google" id="ProtNLM"/>
    </source>
</evidence>
<keyword evidence="1" id="KW-0175">Coiled coil</keyword>
<feature type="region of interest" description="Disordered" evidence="2">
    <location>
        <begin position="2124"/>
        <end position="2143"/>
    </location>
</feature>
<feature type="compositionally biased region" description="Basic and acidic residues" evidence="2">
    <location>
        <begin position="465"/>
        <end position="475"/>
    </location>
</feature>
<evidence type="ECO:0000256" key="2">
    <source>
        <dbReference type="SAM" id="MobiDB-lite"/>
    </source>
</evidence>
<feature type="region of interest" description="Disordered" evidence="2">
    <location>
        <begin position="465"/>
        <end position="490"/>
    </location>
</feature>
<feature type="region of interest" description="Disordered" evidence="2">
    <location>
        <begin position="560"/>
        <end position="675"/>
    </location>
</feature>
<dbReference type="Pfam" id="PF09462">
    <property type="entry name" value="Mus7"/>
    <property type="match status" value="1"/>
</dbReference>
<feature type="region of interest" description="Disordered" evidence="2">
    <location>
        <begin position="765"/>
        <end position="794"/>
    </location>
</feature>
<feature type="region of interest" description="Disordered" evidence="2">
    <location>
        <begin position="225"/>
        <end position="437"/>
    </location>
</feature>
<dbReference type="GO" id="GO:0005634">
    <property type="term" value="C:nucleus"/>
    <property type="evidence" value="ECO:0007669"/>
    <property type="project" value="InterPro"/>
</dbReference>
<proteinExistence type="predicted"/>
<feature type="compositionally biased region" description="Polar residues" evidence="2">
    <location>
        <begin position="336"/>
        <end position="347"/>
    </location>
</feature>
<feature type="compositionally biased region" description="Basic and acidic residues" evidence="2">
    <location>
        <begin position="850"/>
        <end position="865"/>
    </location>
</feature>
<dbReference type="GO" id="GO:0000724">
    <property type="term" value="P:double-strand break repair via homologous recombination"/>
    <property type="evidence" value="ECO:0007669"/>
    <property type="project" value="TreeGrafter"/>
</dbReference>
<dbReference type="EMBL" id="ML996566">
    <property type="protein sequence ID" value="KAF2762084.1"/>
    <property type="molecule type" value="Genomic_DNA"/>
</dbReference>